<keyword evidence="10" id="KW-1185">Reference proteome</keyword>
<evidence type="ECO:0000313" key="9">
    <source>
        <dbReference type="EMBL" id="CAH3039147.1"/>
    </source>
</evidence>
<dbReference type="Gene3D" id="1.20.5.1000">
    <property type="entry name" value="arf6 gtpase in complex with a specific effector, jip4"/>
    <property type="match status" value="1"/>
</dbReference>
<feature type="compositionally biased region" description="Gly residues" evidence="6">
    <location>
        <begin position="1112"/>
        <end position="1121"/>
    </location>
</feature>
<feature type="region of interest" description="Disordered" evidence="6">
    <location>
        <begin position="830"/>
        <end position="872"/>
    </location>
</feature>
<feature type="region of interest" description="Disordered" evidence="6">
    <location>
        <begin position="1"/>
        <end position="22"/>
    </location>
</feature>
<dbReference type="PANTHER" id="PTHR13886:SF4">
    <property type="entry name" value="JNK-INTERACTING PROTEIN 3"/>
    <property type="match status" value="1"/>
</dbReference>
<dbReference type="EMBL" id="CALNXK010000007">
    <property type="protein sequence ID" value="CAH3039147.1"/>
    <property type="molecule type" value="Genomic_DNA"/>
</dbReference>
<dbReference type="Proteomes" id="UP001159405">
    <property type="component" value="Unassembled WGS sequence"/>
</dbReference>
<dbReference type="InterPro" id="IPR039911">
    <property type="entry name" value="JIP3/JIP4"/>
</dbReference>
<dbReference type="Pfam" id="PF19056">
    <property type="entry name" value="WD40_2"/>
    <property type="match status" value="1"/>
</dbReference>
<feature type="domain" description="RH2" evidence="8">
    <location>
        <begin position="532"/>
        <end position="604"/>
    </location>
</feature>
<evidence type="ECO:0000259" key="8">
    <source>
        <dbReference type="PROSITE" id="PS51777"/>
    </source>
</evidence>
<feature type="compositionally biased region" description="Low complexity" evidence="6">
    <location>
        <begin position="1177"/>
        <end position="1194"/>
    </location>
</feature>
<feature type="domain" description="RH1" evidence="7">
    <location>
        <begin position="10"/>
        <end position="98"/>
    </location>
</feature>
<feature type="region of interest" description="Disordered" evidence="6">
    <location>
        <begin position="599"/>
        <end position="653"/>
    </location>
</feature>
<dbReference type="Pfam" id="PF09744">
    <property type="entry name" value="RH1"/>
    <property type="match status" value="1"/>
</dbReference>
<feature type="coiled-coil region" evidence="5">
    <location>
        <begin position="459"/>
        <end position="560"/>
    </location>
</feature>
<feature type="compositionally biased region" description="Polar residues" evidence="6">
    <location>
        <begin position="830"/>
        <end position="848"/>
    </location>
</feature>
<evidence type="ECO:0000256" key="2">
    <source>
        <dbReference type="ARBA" id="ARBA00009866"/>
    </source>
</evidence>
<feature type="compositionally biased region" description="Low complexity" evidence="6">
    <location>
        <begin position="630"/>
        <end position="640"/>
    </location>
</feature>
<dbReference type="Gene3D" id="1.20.58.1770">
    <property type="match status" value="1"/>
</dbReference>
<evidence type="ECO:0000259" key="7">
    <source>
        <dbReference type="PROSITE" id="PS51776"/>
    </source>
</evidence>
<protein>
    <recommendedName>
        <fullName evidence="11">C-Jun-amino-terminal kinase-interacting protein 3</fullName>
    </recommendedName>
</protein>
<feature type="region of interest" description="Disordered" evidence="6">
    <location>
        <begin position="306"/>
        <end position="328"/>
    </location>
</feature>
<sequence>MEGEDDKNDVVYSSGDEGGASVMSERVSNLANSIYSEFERMIQKYDQDVVSGLMPLMVSVLEQLDSAYGDNNEQLVELEILSDDNEQLITQYEREKQLRKLAENKYLEIEDQIEVEKRDTQKQIDSLEHDNKSLEARIKSYQDHVERQDERISEMKREYHTLHERHSELLHQHMERLQRDDRKGPGTPSDGTPRTPFSRPRATSNTDSPQSPSLGTPVNSLGELIPPENSPRPKTPDTEMPLFPIKVNANELSLEEEQLANERKAKGSDNTSRDASPATQNGQIADGEVCISPSATAGKVDLNSSDVVTKGSRSSTTSSLQSLDTNTCNVSDVDNMPIMTVTDVERAMSGEAHSPPDGDFVHLSNDAVAIMASTPELNPNVSSSPIDVVRRAGSRQAERPISLDLESLPEGVSAHSIFAELSSQEPDIIGQVDTGADITAMVGELDTVLKENKELLQVKTRLVTQKNDLLKRVEELSNDKELARDEVEALQDTKNRLTTHISELEQQLKRVKMDAEKTTVALKEASVSAAHRKRFTRVEMARVLMERNQYKERLMELQEAVRWTEMIRASKERNLELQQKKKSSIWKFFSNLFGPSPKKPAPPMVSIRYNSPQLEGEKPPASRRSNSLDSGSAPGAAAATSGGGGFGSENFDRQRLVDRRERYRQVRAFLNSDVPEGRMQAYGWSLPAKYSTEVAEGGKSLVSVPVPVYCRPLNLNDPGMKIWCAAGVDLSGGRTKDGGSAIGASSVFYTESARDQEEGEKDLQHDPKVSMVWIGSSTHSCSKVTVVDANYPQNILDCFIVCTSHLLCITPVPGASEGDYQSSEWTVEDPLQTNGDKADSTASSSKTGFSDPLGVQGQGSDGPTVTDITAGESMSPLAGHMDGIEKMSSVLPTMWLGAQSGCVYVHSAISDWKKCIHSIRLKDSVLSIVYVNSRVLVALADGTVAIFHRASDGQWNFNNYHLLDLGRPHHSIRCMSVVHDKVWCGYRNKIQVIHPRSMKVEKTFDAHPRRESQVRQLAWIGDGVWVSIRLDSTLRLYNAHTYHHLQDIDIEPYVSKMLGTGKLGFSFVRITSLMLTNDRLWVGTGNGVILSVPLVAARPARDDGDAATSSPGTGGTGGPGGAVRVYSNEGKDGEAPRGSSFMPYCSMVNAQLSFHGHRDSVKFFVAVPGAMKKVPQPATSSSRSASPSGLSAKSSPERAVTEAMLLVLSGGEGYVDFRLGDGEETALEEQGGDLISVTTRGQSTNERSHIMVWQVSIT</sequence>
<comment type="similarity">
    <text evidence="2">Belongs to the JIP scaffold family.</text>
</comment>
<dbReference type="Gene3D" id="2.130.10.10">
    <property type="entry name" value="YVTN repeat-like/Quinoprotein amine dehydrogenase"/>
    <property type="match status" value="1"/>
</dbReference>
<feature type="compositionally biased region" description="Polar residues" evidence="6">
    <location>
        <begin position="201"/>
        <end position="219"/>
    </location>
</feature>
<dbReference type="PANTHER" id="PTHR13886">
    <property type="entry name" value="JNK/SAPK-ASSOCIATED PROTEIN"/>
    <property type="match status" value="1"/>
</dbReference>
<dbReference type="InterPro" id="IPR034743">
    <property type="entry name" value="RH1"/>
</dbReference>
<feature type="region of interest" description="Disordered" evidence="6">
    <location>
        <begin position="261"/>
        <end position="286"/>
    </location>
</feature>
<comment type="subcellular location">
    <subcellularLocation>
        <location evidence="1">Cytoplasm</location>
    </subcellularLocation>
</comment>
<evidence type="ECO:0000256" key="1">
    <source>
        <dbReference type="ARBA" id="ARBA00004496"/>
    </source>
</evidence>
<keyword evidence="4 5" id="KW-0175">Coiled coil</keyword>
<evidence type="ECO:0000256" key="4">
    <source>
        <dbReference type="ARBA" id="ARBA00023054"/>
    </source>
</evidence>
<evidence type="ECO:0000256" key="3">
    <source>
        <dbReference type="ARBA" id="ARBA00022490"/>
    </source>
</evidence>
<name>A0ABN8N3U1_9CNID</name>
<gene>
    <name evidence="9" type="ORF">PLOB_00042996</name>
</gene>
<dbReference type="SUPFAM" id="SSF50978">
    <property type="entry name" value="WD40 repeat-like"/>
    <property type="match status" value="1"/>
</dbReference>
<feature type="region of interest" description="Disordered" evidence="6">
    <location>
        <begin position="1173"/>
        <end position="1196"/>
    </location>
</feature>
<evidence type="ECO:0000256" key="6">
    <source>
        <dbReference type="SAM" id="MobiDB-lite"/>
    </source>
</evidence>
<dbReference type="InterPro" id="IPR036322">
    <property type="entry name" value="WD40_repeat_dom_sf"/>
</dbReference>
<keyword evidence="3" id="KW-0963">Cytoplasm</keyword>
<dbReference type="PROSITE" id="PS51777">
    <property type="entry name" value="RH2"/>
    <property type="match status" value="1"/>
</dbReference>
<feature type="compositionally biased region" description="Polar residues" evidence="6">
    <location>
        <begin position="268"/>
        <end position="283"/>
    </location>
</feature>
<reference evidence="9 10" key="1">
    <citation type="submission" date="2022-05" db="EMBL/GenBank/DDBJ databases">
        <authorList>
            <consortium name="Genoscope - CEA"/>
            <person name="William W."/>
        </authorList>
    </citation>
    <scope>NUCLEOTIDE SEQUENCE [LARGE SCALE GENOMIC DNA]</scope>
</reference>
<evidence type="ECO:0000313" key="10">
    <source>
        <dbReference type="Proteomes" id="UP001159405"/>
    </source>
</evidence>
<feature type="region of interest" description="Disordered" evidence="6">
    <location>
        <begin position="177"/>
        <end position="241"/>
    </location>
</feature>
<comment type="caution">
    <text evidence="9">The sequence shown here is derived from an EMBL/GenBank/DDBJ whole genome shotgun (WGS) entry which is preliminary data.</text>
</comment>
<dbReference type="InterPro" id="IPR015943">
    <property type="entry name" value="WD40/YVTN_repeat-like_dom_sf"/>
</dbReference>
<evidence type="ECO:0000256" key="5">
    <source>
        <dbReference type="SAM" id="Coils"/>
    </source>
</evidence>
<proteinExistence type="inferred from homology"/>
<dbReference type="PROSITE" id="PS51776">
    <property type="entry name" value="RH1"/>
    <property type="match status" value="1"/>
</dbReference>
<feature type="compositionally biased region" description="Low complexity" evidence="6">
    <location>
        <begin position="309"/>
        <end position="327"/>
    </location>
</feature>
<dbReference type="InterPro" id="IPR034744">
    <property type="entry name" value="RH2"/>
</dbReference>
<dbReference type="InterPro" id="IPR032486">
    <property type="entry name" value="JIP_LZII"/>
</dbReference>
<organism evidence="9 10">
    <name type="scientific">Porites lobata</name>
    <dbReference type="NCBI Taxonomy" id="104759"/>
    <lineage>
        <taxon>Eukaryota</taxon>
        <taxon>Metazoa</taxon>
        <taxon>Cnidaria</taxon>
        <taxon>Anthozoa</taxon>
        <taxon>Hexacorallia</taxon>
        <taxon>Scleractinia</taxon>
        <taxon>Fungiina</taxon>
        <taxon>Poritidae</taxon>
        <taxon>Porites</taxon>
    </lineage>
</organism>
<feature type="coiled-coil region" evidence="5">
    <location>
        <begin position="75"/>
        <end position="165"/>
    </location>
</feature>
<accession>A0ABN8N3U1</accession>
<feature type="region of interest" description="Disordered" evidence="6">
    <location>
        <begin position="1101"/>
        <end position="1140"/>
    </location>
</feature>
<dbReference type="Pfam" id="PF16471">
    <property type="entry name" value="JIP_LZII"/>
    <property type="match status" value="1"/>
</dbReference>
<evidence type="ECO:0008006" key="11">
    <source>
        <dbReference type="Google" id="ProtNLM"/>
    </source>
</evidence>